<dbReference type="AlphaFoldDB" id="A0A1G8I8U5"/>
<comment type="similarity">
    <text evidence="1">Belongs to the bacterial solute-binding protein 3 family.</text>
</comment>
<dbReference type="STRING" id="504805.SAMN05421505_1366"/>
<dbReference type="EMBL" id="FNCN01000036">
    <property type="protein sequence ID" value="SDI15409.1"/>
    <property type="molecule type" value="Genomic_DNA"/>
</dbReference>
<dbReference type="InterPro" id="IPR051455">
    <property type="entry name" value="Bact_solute-bind_prot3"/>
</dbReference>
<dbReference type="GO" id="GO:0030288">
    <property type="term" value="C:outer membrane-bounded periplasmic space"/>
    <property type="evidence" value="ECO:0007669"/>
    <property type="project" value="TreeGrafter"/>
</dbReference>
<evidence type="ECO:0000256" key="3">
    <source>
        <dbReference type="ARBA" id="ARBA00022729"/>
    </source>
</evidence>
<evidence type="ECO:0000259" key="5">
    <source>
        <dbReference type="SMART" id="SM00062"/>
    </source>
</evidence>
<dbReference type="Pfam" id="PF00497">
    <property type="entry name" value="SBP_bac_3"/>
    <property type="match status" value="1"/>
</dbReference>
<keyword evidence="3" id="KW-0732">Signal</keyword>
<dbReference type="PANTHER" id="PTHR30085:SF6">
    <property type="entry name" value="ABC TRANSPORTER GLUTAMINE-BINDING PROTEIN GLNH"/>
    <property type="match status" value="1"/>
</dbReference>
<evidence type="ECO:0000313" key="6">
    <source>
        <dbReference type="EMBL" id="SDI15409.1"/>
    </source>
</evidence>
<dbReference type="SUPFAM" id="SSF53850">
    <property type="entry name" value="Periplasmic binding protein-like II"/>
    <property type="match status" value="1"/>
</dbReference>
<proteinExistence type="inferred from homology"/>
<dbReference type="PANTHER" id="PTHR30085">
    <property type="entry name" value="AMINO ACID ABC TRANSPORTER PERMEASE"/>
    <property type="match status" value="1"/>
</dbReference>
<keyword evidence="7" id="KW-1185">Reference proteome</keyword>
<reference evidence="6 7" key="1">
    <citation type="submission" date="2016-10" db="EMBL/GenBank/DDBJ databases">
        <authorList>
            <person name="de Groot N.N."/>
        </authorList>
    </citation>
    <scope>NUCLEOTIDE SEQUENCE [LARGE SCALE GENOMIC DNA]</scope>
    <source>
        <strain evidence="6 7">CPCC 201354</strain>
    </source>
</reference>
<dbReference type="GO" id="GO:0006865">
    <property type="term" value="P:amino acid transport"/>
    <property type="evidence" value="ECO:0007669"/>
    <property type="project" value="TreeGrafter"/>
</dbReference>
<protein>
    <submittedName>
        <fullName evidence="6">ABC-type amino acid transport substrate-binding protein</fullName>
    </submittedName>
</protein>
<evidence type="ECO:0000256" key="4">
    <source>
        <dbReference type="SAM" id="MobiDB-lite"/>
    </source>
</evidence>
<accession>A0A1G8I8U5</accession>
<feature type="domain" description="Solute-binding protein family 3/N-terminal" evidence="5">
    <location>
        <begin position="466"/>
        <end position="701"/>
    </location>
</feature>
<keyword evidence="2" id="KW-0813">Transport</keyword>
<dbReference type="GO" id="GO:0005576">
    <property type="term" value="C:extracellular region"/>
    <property type="evidence" value="ECO:0007669"/>
    <property type="project" value="TreeGrafter"/>
</dbReference>
<dbReference type="OrthoDB" id="9790048at2"/>
<name>A0A1G8I8U5_9ACTN</name>
<sequence length="724" mass="79864">MTDPKERFLNSLAGLRPTGLDGDEALAVLAEETGLLPETVERIWAGNALFSWEVTAVYVHACGESTSAWFRRWKSAAEAEGMRTAGSAAYISAAFPDPAQATTLDELRALMNKMRLSLGRLSYRALEERSAPPEAGEQRHAFPYRMLRATTLNSVMRGRGRLTGEVIEGFAAACGLPQTEVRRWGLAYERITAASEPAPLPDKHSANASGGVAVPAVGAVGRGDDGVSRRQVWRWLGGAAVAGAATGSLATAAWGDRAEQVQHLIVRTPLAPLFHTPVTSTDDQDGRSAKGPTSTFKVSELDENVIRTLASANQHWFMDLILHLSHSRAERLANYSYYGSVTYRLTVDDGVRKEGVLQPLARDYKTVQVRDIDLGVLSSALKEIEVVVGFQPDRGIKFRPGGVQAANVDFDLLLNPGELTFHNRPFTETGRAASAAPTTGDRLLPSDGAATSMPRTWSVRKVQGRRLRVGFRHDLPGVLTPADTNTVRGFEYELADVIANELGPVSLEVEQIPSGERENRLLDGSIDMLICTYSITERRRDRVLFAGPYLVTKQAVMVRADDTEVRKFDDLFNRRMAYVEGSTSYERLKTIFGQRWMESERRTKLVTDYRAGARELAARPGDRKGTASAISTDIPILIALAHEMGADRFKIIGELPSSEEWGIGLHPRNPCFDPEELNELLKRLINTTWWEKRVKKYFDLSMARTDGSTLILADELMRNSPVIP</sequence>
<dbReference type="Gene3D" id="3.40.190.10">
    <property type="entry name" value="Periplasmic binding protein-like II"/>
    <property type="match status" value="2"/>
</dbReference>
<feature type="region of interest" description="Disordered" evidence="4">
    <location>
        <begin position="430"/>
        <end position="451"/>
    </location>
</feature>
<dbReference type="SMART" id="SM00062">
    <property type="entry name" value="PBPb"/>
    <property type="match status" value="1"/>
</dbReference>
<organism evidence="6 7">
    <name type="scientific">Sinosporangium album</name>
    <dbReference type="NCBI Taxonomy" id="504805"/>
    <lineage>
        <taxon>Bacteria</taxon>
        <taxon>Bacillati</taxon>
        <taxon>Actinomycetota</taxon>
        <taxon>Actinomycetes</taxon>
        <taxon>Streptosporangiales</taxon>
        <taxon>Streptosporangiaceae</taxon>
        <taxon>Sinosporangium</taxon>
    </lineage>
</organism>
<dbReference type="Proteomes" id="UP000198923">
    <property type="component" value="Unassembled WGS sequence"/>
</dbReference>
<evidence type="ECO:0000313" key="7">
    <source>
        <dbReference type="Proteomes" id="UP000198923"/>
    </source>
</evidence>
<dbReference type="RefSeq" id="WP_093174324.1">
    <property type="nucleotide sequence ID" value="NZ_FNCN01000036.1"/>
</dbReference>
<evidence type="ECO:0000256" key="1">
    <source>
        <dbReference type="ARBA" id="ARBA00010333"/>
    </source>
</evidence>
<gene>
    <name evidence="6" type="ORF">SAMN05421505_1366</name>
</gene>
<evidence type="ECO:0000256" key="2">
    <source>
        <dbReference type="ARBA" id="ARBA00022448"/>
    </source>
</evidence>
<dbReference type="InterPro" id="IPR001638">
    <property type="entry name" value="Solute-binding_3/MltF_N"/>
</dbReference>